<evidence type="ECO:0000313" key="3">
    <source>
        <dbReference type="EMBL" id="TCL40194.1"/>
    </source>
</evidence>
<sequence length="299" mass="33087">MYPKFSYWGQEKKCKDIPITFPPQEQDCQPGLEYLMEPRPLSENPEYEGNGKLRGKVAIITGGDSGIGRAVAYAFAKEGADIAIPYLNEHRDAEETKMRISQLGQRCILLPGDLRTEGQSFYVIEETMKAFGQLDILVNNHAVQFPQASIMDITEEQLEITFRTNIFSFFFMVKAAVPCMSPYSSIINTASVTAYQGEKTLLDYSSTKGAIVSFTRSLSLNLVSEKIRVNAVAPGPIWTPLIPASFPANRVKNFGAEVPMKRAGQPFELAPAYVYLACDDSRYVSGQVLHVNGGTITES</sequence>
<dbReference type="OrthoDB" id="9803333at2"/>
<dbReference type="Proteomes" id="UP000295063">
    <property type="component" value="Unassembled WGS sequence"/>
</dbReference>
<keyword evidence="2" id="KW-0560">Oxidoreductase</keyword>
<dbReference type="InterPro" id="IPR002347">
    <property type="entry name" value="SDR_fam"/>
</dbReference>
<dbReference type="InterPro" id="IPR020904">
    <property type="entry name" value="Sc_DH/Rdtase_CS"/>
</dbReference>
<dbReference type="EMBL" id="SLUI01000001">
    <property type="protein sequence ID" value="TCL40194.1"/>
    <property type="molecule type" value="Genomic_DNA"/>
</dbReference>
<protein>
    <submittedName>
        <fullName evidence="3">NAD(P)-dependent dehydrogenase (Short-subunit alcohol dehydrogenase family)</fullName>
    </submittedName>
</protein>
<reference evidence="3 4" key="1">
    <citation type="submission" date="2019-03" db="EMBL/GenBank/DDBJ databases">
        <title>Genomic Encyclopedia of Type Strains, Phase IV (KMG-IV): sequencing the most valuable type-strain genomes for metagenomic binning, comparative biology and taxonomic classification.</title>
        <authorList>
            <person name="Goeker M."/>
        </authorList>
    </citation>
    <scope>NUCLEOTIDE SEQUENCE [LARGE SCALE GENOMIC DNA]</scope>
    <source>
        <strain evidence="3 4">DSM 15969</strain>
    </source>
</reference>
<dbReference type="PRINTS" id="PR00080">
    <property type="entry name" value="SDRFAMILY"/>
</dbReference>
<proteinExistence type="inferred from homology"/>
<dbReference type="Pfam" id="PF13561">
    <property type="entry name" value="adh_short_C2"/>
    <property type="match status" value="1"/>
</dbReference>
<evidence type="ECO:0000256" key="2">
    <source>
        <dbReference type="ARBA" id="ARBA00023002"/>
    </source>
</evidence>
<dbReference type="Gene3D" id="3.40.50.720">
    <property type="entry name" value="NAD(P)-binding Rossmann-like Domain"/>
    <property type="match status" value="1"/>
</dbReference>
<evidence type="ECO:0000256" key="1">
    <source>
        <dbReference type="ARBA" id="ARBA00006484"/>
    </source>
</evidence>
<dbReference type="AlphaFoldDB" id="A0A4R1Q513"/>
<evidence type="ECO:0000313" key="4">
    <source>
        <dbReference type="Proteomes" id="UP000295063"/>
    </source>
</evidence>
<dbReference type="RefSeq" id="WP_132074722.1">
    <property type="nucleotide sequence ID" value="NZ_SLUI01000001.1"/>
</dbReference>
<dbReference type="PANTHER" id="PTHR48107:SF16">
    <property type="entry name" value="NADPH-DEPENDENT ALDEHYDE REDUCTASE 1, CHLOROPLASTIC"/>
    <property type="match status" value="1"/>
</dbReference>
<dbReference type="PROSITE" id="PS00061">
    <property type="entry name" value="ADH_SHORT"/>
    <property type="match status" value="1"/>
</dbReference>
<dbReference type="PRINTS" id="PR00081">
    <property type="entry name" value="GDHRDH"/>
</dbReference>
<accession>A0A4R1Q513</accession>
<comment type="caution">
    <text evidence="3">The sequence shown here is derived from an EMBL/GenBank/DDBJ whole genome shotgun (WGS) entry which is preliminary data.</text>
</comment>
<comment type="similarity">
    <text evidence="1">Belongs to the short-chain dehydrogenases/reductases (SDR) family.</text>
</comment>
<gene>
    <name evidence="3" type="ORF">EV210_101395</name>
</gene>
<keyword evidence="4" id="KW-1185">Reference proteome</keyword>
<dbReference type="NCBIfam" id="NF005214">
    <property type="entry name" value="PRK06701.1"/>
    <property type="match status" value="1"/>
</dbReference>
<dbReference type="GO" id="GO:0016614">
    <property type="term" value="F:oxidoreductase activity, acting on CH-OH group of donors"/>
    <property type="evidence" value="ECO:0007669"/>
    <property type="project" value="UniProtKB-ARBA"/>
</dbReference>
<dbReference type="SUPFAM" id="SSF51735">
    <property type="entry name" value="NAD(P)-binding Rossmann-fold domains"/>
    <property type="match status" value="1"/>
</dbReference>
<name>A0A4R1Q513_9FIRM</name>
<organism evidence="3 4">
    <name type="scientific">Anaerospora hongkongensis</name>
    <dbReference type="NCBI Taxonomy" id="244830"/>
    <lineage>
        <taxon>Bacteria</taxon>
        <taxon>Bacillati</taxon>
        <taxon>Bacillota</taxon>
        <taxon>Negativicutes</taxon>
        <taxon>Selenomonadales</taxon>
        <taxon>Sporomusaceae</taxon>
        <taxon>Anaerospora</taxon>
    </lineage>
</organism>
<dbReference type="PANTHER" id="PTHR48107">
    <property type="entry name" value="NADPH-DEPENDENT ALDEHYDE REDUCTASE-LIKE PROTEIN, CHLOROPLASTIC-RELATED"/>
    <property type="match status" value="1"/>
</dbReference>
<dbReference type="CDD" id="cd05355">
    <property type="entry name" value="SDR_c1"/>
    <property type="match status" value="1"/>
</dbReference>
<dbReference type="FunFam" id="3.40.50.720:FF:000084">
    <property type="entry name" value="Short-chain dehydrogenase reductase"/>
    <property type="match status" value="1"/>
</dbReference>
<dbReference type="GO" id="GO:0008206">
    <property type="term" value="P:bile acid metabolic process"/>
    <property type="evidence" value="ECO:0007669"/>
    <property type="project" value="UniProtKB-ARBA"/>
</dbReference>
<dbReference type="InterPro" id="IPR036291">
    <property type="entry name" value="NAD(P)-bd_dom_sf"/>
</dbReference>